<evidence type="ECO:0000256" key="2">
    <source>
        <dbReference type="ARBA" id="ARBA00005453"/>
    </source>
</evidence>
<reference evidence="7" key="1">
    <citation type="submission" date="2021-11" db="EMBL/GenBank/DDBJ databases">
        <authorList>
            <person name="Schell T."/>
        </authorList>
    </citation>
    <scope>NUCLEOTIDE SEQUENCE</scope>
    <source>
        <strain evidence="7">M5</strain>
    </source>
</reference>
<comment type="subcellular location">
    <subcellularLocation>
        <location evidence="1">Mitochondrion inner membrane</location>
        <topology evidence="1">Peripheral membrane protein</topology>
        <orientation evidence="1">Matrix side</orientation>
    </subcellularLocation>
</comment>
<evidence type="ECO:0000256" key="3">
    <source>
        <dbReference type="ARBA" id="ARBA00022792"/>
    </source>
</evidence>
<keyword evidence="5" id="KW-0496">Mitochondrion</keyword>
<dbReference type="InterPro" id="IPR018796">
    <property type="entry name" value="COA8"/>
</dbReference>
<dbReference type="GO" id="GO:0097193">
    <property type="term" value="P:intrinsic apoptotic signaling pathway"/>
    <property type="evidence" value="ECO:0007669"/>
    <property type="project" value="InterPro"/>
</dbReference>
<gene>
    <name evidence="7" type="ORF">DGAL_LOCUS6022</name>
</gene>
<keyword evidence="4" id="KW-0809">Transit peptide</keyword>
<proteinExistence type="inferred from homology"/>
<dbReference type="AlphaFoldDB" id="A0A8J2RFF3"/>
<dbReference type="OrthoDB" id="6246201at2759"/>
<evidence type="ECO:0000256" key="6">
    <source>
        <dbReference type="ARBA" id="ARBA00023136"/>
    </source>
</evidence>
<dbReference type="PANTHER" id="PTHR31107">
    <property type="entry name" value="APOPTOGENIC PROTEIN 1, MITOCHONDRIAL"/>
    <property type="match status" value="1"/>
</dbReference>
<accession>A0A8J2RFF3</accession>
<comment type="caution">
    <text evidence="7">The sequence shown here is derived from an EMBL/GenBank/DDBJ whole genome shotgun (WGS) entry which is preliminary data.</text>
</comment>
<evidence type="ECO:0000256" key="1">
    <source>
        <dbReference type="ARBA" id="ARBA00004443"/>
    </source>
</evidence>
<evidence type="ECO:0000313" key="8">
    <source>
        <dbReference type="Proteomes" id="UP000789390"/>
    </source>
</evidence>
<keyword evidence="3" id="KW-0999">Mitochondrion inner membrane</keyword>
<evidence type="ECO:0000313" key="7">
    <source>
        <dbReference type="EMBL" id="CAH0103448.1"/>
    </source>
</evidence>
<evidence type="ECO:0000256" key="5">
    <source>
        <dbReference type="ARBA" id="ARBA00023128"/>
    </source>
</evidence>
<comment type="similarity">
    <text evidence="2">Belongs to the COA8 family.</text>
</comment>
<keyword evidence="6" id="KW-0472">Membrane</keyword>
<dbReference type="Pfam" id="PF10231">
    <property type="entry name" value="COA8"/>
    <property type="match status" value="1"/>
</dbReference>
<dbReference type="PANTHER" id="PTHR31107:SF2">
    <property type="entry name" value="CYTOCHROME C OXIDASE ASSEMBLY FACTOR 8"/>
    <property type="match status" value="1"/>
</dbReference>
<protein>
    <submittedName>
        <fullName evidence="7">Uncharacterized protein</fullName>
    </submittedName>
</protein>
<dbReference type="GO" id="GO:0005743">
    <property type="term" value="C:mitochondrial inner membrane"/>
    <property type="evidence" value="ECO:0007669"/>
    <property type="project" value="UniProtKB-SubCell"/>
</dbReference>
<sequence>MAILVSRFSAFRILFNRCYSTEVLYNSKNTHFPTLNNTFRKLKVSEATSKAICTKDVYGPPDPKSSLRLITFYIPQDETDAEREYRVRRAQVQDWNHVFWTAHNIQFTQAKEEFVTSVLERRSKDASSTGQTLTADDLSEFYRAFLDENREKHLKYNVEWHMKNIGLLWPGIKANFSRLKKRISSL</sequence>
<dbReference type="Proteomes" id="UP000789390">
    <property type="component" value="Unassembled WGS sequence"/>
</dbReference>
<keyword evidence="8" id="KW-1185">Reference proteome</keyword>
<dbReference type="EMBL" id="CAKKLH010000112">
    <property type="protein sequence ID" value="CAH0103448.1"/>
    <property type="molecule type" value="Genomic_DNA"/>
</dbReference>
<organism evidence="7 8">
    <name type="scientific">Daphnia galeata</name>
    <dbReference type="NCBI Taxonomy" id="27404"/>
    <lineage>
        <taxon>Eukaryota</taxon>
        <taxon>Metazoa</taxon>
        <taxon>Ecdysozoa</taxon>
        <taxon>Arthropoda</taxon>
        <taxon>Crustacea</taxon>
        <taxon>Branchiopoda</taxon>
        <taxon>Diplostraca</taxon>
        <taxon>Cladocera</taxon>
        <taxon>Anomopoda</taxon>
        <taxon>Daphniidae</taxon>
        <taxon>Daphnia</taxon>
    </lineage>
</organism>
<evidence type="ECO:0000256" key="4">
    <source>
        <dbReference type="ARBA" id="ARBA00022946"/>
    </source>
</evidence>
<name>A0A8J2RFF3_9CRUS</name>